<dbReference type="Proteomes" id="UP000324907">
    <property type="component" value="Unassembled WGS sequence"/>
</dbReference>
<sequence length="143" mass="16185">MAAWKRKMMHVFSTEEAEFLAEDVHVTIIREWTTRSCGAFLDHKADIVCPPWLTVEALRAAYARETSPQNASTLTMLPVFYLEIASLLFKHAADNIADAEQARQLVKDLEEVRAEKLRRGRSQVIDSARTGRITTVLNLNNGQ</sequence>
<evidence type="ECO:0000313" key="7">
    <source>
        <dbReference type="Proteomes" id="UP000324907"/>
    </source>
</evidence>
<comment type="similarity">
    <text evidence="2">Belongs to the GINS2/PSF2 family.</text>
</comment>
<dbReference type="PANTHER" id="PTHR12772">
    <property type="entry name" value="DNA REPLICATION COMPLEX GINS PROTEIN PSF2"/>
    <property type="match status" value="1"/>
</dbReference>
<dbReference type="SUPFAM" id="SSF158573">
    <property type="entry name" value="GINS helical bundle-like"/>
    <property type="match status" value="1"/>
</dbReference>
<accession>A0A5A8DM40</accession>
<dbReference type="GO" id="GO:0006260">
    <property type="term" value="P:DNA replication"/>
    <property type="evidence" value="ECO:0007669"/>
    <property type="project" value="UniProtKB-KW"/>
</dbReference>
<dbReference type="PANTHER" id="PTHR12772:SF0">
    <property type="entry name" value="DNA REPLICATION COMPLEX GINS PROTEIN PSF2"/>
    <property type="match status" value="1"/>
</dbReference>
<dbReference type="InterPro" id="IPR036224">
    <property type="entry name" value="GINS_bundle-like_dom_sf"/>
</dbReference>
<evidence type="ECO:0000256" key="1">
    <source>
        <dbReference type="ARBA" id="ARBA00004123"/>
    </source>
</evidence>
<protein>
    <recommendedName>
        <fullName evidence="5">GINS subunit domain-containing protein</fullName>
    </recommendedName>
</protein>
<name>A0A5A8DM40_CAFRO</name>
<dbReference type="EMBL" id="VLTL01000039">
    <property type="protein sequence ID" value="KAA0166476.1"/>
    <property type="molecule type" value="Genomic_DNA"/>
</dbReference>
<keyword evidence="3" id="KW-0235">DNA replication</keyword>
<evidence type="ECO:0000259" key="5">
    <source>
        <dbReference type="Pfam" id="PF05916"/>
    </source>
</evidence>
<feature type="domain" description="GINS subunit" evidence="5">
    <location>
        <begin position="52"/>
        <end position="127"/>
    </location>
</feature>
<evidence type="ECO:0000256" key="2">
    <source>
        <dbReference type="ARBA" id="ARBA00010565"/>
    </source>
</evidence>
<keyword evidence="4" id="KW-0539">Nucleus</keyword>
<proteinExistence type="inferred from homology"/>
<dbReference type="GO" id="GO:0000811">
    <property type="term" value="C:GINS complex"/>
    <property type="evidence" value="ECO:0007669"/>
    <property type="project" value="TreeGrafter"/>
</dbReference>
<comment type="subcellular location">
    <subcellularLocation>
        <location evidence="1">Nucleus</location>
    </subcellularLocation>
</comment>
<dbReference type="CDD" id="cd11712">
    <property type="entry name" value="GINS_A_psf2"/>
    <property type="match status" value="1"/>
</dbReference>
<gene>
    <name evidence="6" type="ORF">FNF28_03117</name>
</gene>
<dbReference type="Pfam" id="PF05916">
    <property type="entry name" value="Sld5"/>
    <property type="match status" value="1"/>
</dbReference>
<dbReference type="AlphaFoldDB" id="A0A5A8DM40"/>
<evidence type="ECO:0000256" key="3">
    <source>
        <dbReference type="ARBA" id="ARBA00022705"/>
    </source>
</evidence>
<organism evidence="6 7">
    <name type="scientific">Cafeteria roenbergensis</name>
    <name type="common">Marine flagellate</name>
    <dbReference type="NCBI Taxonomy" id="33653"/>
    <lineage>
        <taxon>Eukaryota</taxon>
        <taxon>Sar</taxon>
        <taxon>Stramenopiles</taxon>
        <taxon>Bigyra</taxon>
        <taxon>Opalozoa</taxon>
        <taxon>Bicosoecida</taxon>
        <taxon>Cafeteriaceae</taxon>
        <taxon>Cafeteria</taxon>
    </lineage>
</organism>
<evidence type="ECO:0000313" key="6">
    <source>
        <dbReference type="EMBL" id="KAA0166476.1"/>
    </source>
</evidence>
<dbReference type="Gene3D" id="1.20.58.1020">
    <property type="match status" value="1"/>
</dbReference>
<evidence type="ECO:0000256" key="4">
    <source>
        <dbReference type="ARBA" id="ARBA00023242"/>
    </source>
</evidence>
<dbReference type="InterPro" id="IPR007257">
    <property type="entry name" value="GINS_Psf2"/>
</dbReference>
<reference evidence="6 7" key="1">
    <citation type="submission" date="2019-07" db="EMBL/GenBank/DDBJ databases">
        <title>Genomes of Cafeteria roenbergensis.</title>
        <authorList>
            <person name="Fischer M.G."/>
            <person name="Hackl T."/>
            <person name="Roman M."/>
        </authorList>
    </citation>
    <scope>NUCLEOTIDE SEQUENCE [LARGE SCALE GENOMIC DNA]</scope>
    <source>
        <strain evidence="6 7">RCC970-E3</strain>
    </source>
</reference>
<comment type="caution">
    <text evidence="6">The sequence shown here is derived from an EMBL/GenBank/DDBJ whole genome shotgun (WGS) entry which is preliminary data.</text>
</comment>
<dbReference type="GO" id="GO:0000727">
    <property type="term" value="P:double-strand break repair via break-induced replication"/>
    <property type="evidence" value="ECO:0007669"/>
    <property type="project" value="TreeGrafter"/>
</dbReference>
<dbReference type="InterPro" id="IPR021151">
    <property type="entry name" value="GINS_A"/>
</dbReference>